<name>A0A5R9F551_9BACL</name>
<protein>
    <submittedName>
        <fullName evidence="7">M67 family metallopeptidase</fullName>
    </submittedName>
</protein>
<dbReference type="GO" id="GO:0008270">
    <property type="term" value="F:zinc ion binding"/>
    <property type="evidence" value="ECO:0007669"/>
    <property type="project" value="TreeGrafter"/>
</dbReference>
<evidence type="ECO:0000256" key="1">
    <source>
        <dbReference type="ARBA" id="ARBA00022670"/>
    </source>
</evidence>
<evidence type="ECO:0000256" key="3">
    <source>
        <dbReference type="ARBA" id="ARBA00022801"/>
    </source>
</evidence>
<proteinExistence type="predicted"/>
<keyword evidence="3" id="KW-0378">Hydrolase</keyword>
<dbReference type="SMART" id="SM00232">
    <property type="entry name" value="JAB_MPN"/>
    <property type="match status" value="1"/>
</dbReference>
<dbReference type="GO" id="GO:0008235">
    <property type="term" value="F:metalloexopeptidase activity"/>
    <property type="evidence" value="ECO:0007669"/>
    <property type="project" value="TreeGrafter"/>
</dbReference>
<evidence type="ECO:0000256" key="2">
    <source>
        <dbReference type="ARBA" id="ARBA00022723"/>
    </source>
</evidence>
<dbReference type="GO" id="GO:0006508">
    <property type="term" value="P:proteolysis"/>
    <property type="evidence" value="ECO:0007669"/>
    <property type="project" value="UniProtKB-KW"/>
</dbReference>
<dbReference type="Gene3D" id="3.40.140.10">
    <property type="entry name" value="Cytidine Deaminase, domain 2"/>
    <property type="match status" value="1"/>
</dbReference>
<dbReference type="Pfam" id="PF14464">
    <property type="entry name" value="Prok-JAB"/>
    <property type="match status" value="1"/>
</dbReference>
<dbReference type="CDD" id="cd08070">
    <property type="entry name" value="MPN_like"/>
    <property type="match status" value="1"/>
</dbReference>
<gene>
    <name evidence="7" type="ORF">FCL54_09985</name>
</gene>
<dbReference type="InterPro" id="IPR051929">
    <property type="entry name" value="VirAsm_ModProt"/>
</dbReference>
<dbReference type="InterPro" id="IPR037518">
    <property type="entry name" value="MPN"/>
</dbReference>
<dbReference type="PANTHER" id="PTHR34858">
    <property type="entry name" value="CYSO-CYSTEINE PEPTIDASE"/>
    <property type="match status" value="1"/>
</dbReference>
<evidence type="ECO:0000256" key="4">
    <source>
        <dbReference type="ARBA" id="ARBA00022833"/>
    </source>
</evidence>
<keyword evidence="8" id="KW-1185">Reference proteome</keyword>
<keyword evidence="4" id="KW-0862">Zinc</keyword>
<sequence length="171" mass="20093">MRVTNRHQKPTLSVPASLPLPNLKEKEDVAEKDHKRNSGRFKILHSIWQDMLEHCKKEHPYEACGLLSGKDGTVCTIWRMENIHRSRVSFEMDIDEIRRVFELIEKKGEELLGIYHSHPTGRPYPSKDDIQNNNYPEIDYLIVSLAKPKPVVKSFRMKRHKVTKRRIKIIS</sequence>
<evidence type="ECO:0000313" key="8">
    <source>
        <dbReference type="Proteomes" id="UP000308230"/>
    </source>
</evidence>
<keyword evidence="5" id="KW-0482">Metalloprotease</keyword>
<dbReference type="Proteomes" id="UP000308230">
    <property type="component" value="Unassembled WGS sequence"/>
</dbReference>
<keyword evidence="1" id="KW-0645">Protease</keyword>
<reference evidence="7 8" key="1">
    <citation type="submission" date="2019-04" db="EMBL/GenBank/DDBJ databases">
        <title>Bacillus caeni sp. nov., a bacterium isolated from mangrove sediment.</title>
        <authorList>
            <person name="Huang H."/>
            <person name="Mo K."/>
            <person name="Hu Y."/>
        </authorList>
    </citation>
    <scope>NUCLEOTIDE SEQUENCE [LARGE SCALE GENOMIC DNA]</scope>
    <source>
        <strain evidence="7 8">HB172195</strain>
    </source>
</reference>
<evidence type="ECO:0000259" key="6">
    <source>
        <dbReference type="PROSITE" id="PS50249"/>
    </source>
</evidence>
<dbReference type="AlphaFoldDB" id="A0A5R9F551"/>
<comment type="caution">
    <text evidence="7">The sequence shown here is derived from an EMBL/GenBank/DDBJ whole genome shotgun (WGS) entry which is preliminary data.</text>
</comment>
<dbReference type="InterPro" id="IPR028090">
    <property type="entry name" value="JAB_dom_prok"/>
</dbReference>
<keyword evidence="2" id="KW-0479">Metal-binding</keyword>
<organism evidence="7 8">
    <name type="scientific">Exobacillus caeni</name>
    <dbReference type="NCBI Taxonomy" id="2574798"/>
    <lineage>
        <taxon>Bacteria</taxon>
        <taxon>Bacillati</taxon>
        <taxon>Bacillota</taxon>
        <taxon>Bacilli</taxon>
        <taxon>Bacillales</taxon>
        <taxon>Guptibacillaceae</taxon>
        <taxon>Exobacillus</taxon>
    </lineage>
</organism>
<evidence type="ECO:0000256" key="5">
    <source>
        <dbReference type="ARBA" id="ARBA00023049"/>
    </source>
</evidence>
<dbReference type="FunFam" id="3.40.140.10:FF:000085">
    <property type="entry name" value="Mov34/MPN/PAD-1 family protein"/>
    <property type="match status" value="1"/>
</dbReference>
<feature type="domain" description="MPN" evidence="6">
    <location>
        <begin position="41"/>
        <end position="161"/>
    </location>
</feature>
<dbReference type="EMBL" id="SWLG01000006">
    <property type="protein sequence ID" value="TLS37466.1"/>
    <property type="molecule type" value="Genomic_DNA"/>
</dbReference>
<accession>A0A5R9F551</accession>
<dbReference type="PANTHER" id="PTHR34858:SF1">
    <property type="entry name" value="CYSO-CYSTEINE PEPTIDASE"/>
    <property type="match status" value="1"/>
</dbReference>
<dbReference type="RefSeq" id="WP_138125922.1">
    <property type="nucleotide sequence ID" value="NZ_SWLG01000006.1"/>
</dbReference>
<dbReference type="OrthoDB" id="9802958at2"/>
<dbReference type="InterPro" id="IPR000555">
    <property type="entry name" value="JAMM/MPN+_dom"/>
</dbReference>
<dbReference type="SUPFAM" id="SSF102712">
    <property type="entry name" value="JAB1/MPN domain"/>
    <property type="match status" value="1"/>
</dbReference>
<dbReference type="PROSITE" id="PS50249">
    <property type="entry name" value="MPN"/>
    <property type="match status" value="1"/>
</dbReference>
<evidence type="ECO:0000313" key="7">
    <source>
        <dbReference type="EMBL" id="TLS37466.1"/>
    </source>
</evidence>